<dbReference type="EnsemblMetazoa" id="ADAC008213-RA">
    <property type="protein sequence ID" value="ADAC008213-PA"/>
    <property type="gene ID" value="ADAC008213"/>
</dbReference>
<dbReference type="GO" id="GO:0019005">
    <property type="term" value="C:SCF ubiquitin ligase complex"/>
    <property type="evidence" value="ECO:0007669"/>
    <property type="project" value="TreeGrafter"/>
</dbReference>
<dbReference type="AlphaFoldDB" id="W5J6W4"/>
<dbReference type="VEuPathDB" id="VectorBase:ADAC008213"/>
<reference evidence="2 4" key="1">
    <citation type="journal article" date="2010" name="BMC Genomics">
        <title>Combination of measures distinguishes pre-miRNAs from other stem-loops in the genome of the newly sequenced Anopheles darlingi.</title>
        <authorList>
            <person name="Mendes N.D."/>
            <person name="Freitas A.T."/>
            <person name="Vasconcelos A.T."/>
            <person name="Sagot M.F."/>
        </authorList>
    </citation>
    <scope>NUCLEOTIDE SEQUENCE</scope>
</reference>
<dbReference type="Gene3D" id="2.60.120.920">
    <property type="match status" value="1"/>
</dbReference>
<accession>W5J6W4</accession>
<keyword evidence="4" id="KW-1185">Reference proteome</keyword>
<dbReference type="SUPFAM" id="SSF49899">
    <property type="entry name" value="Concanavalin A-like lectins/glucanases"/>
    <property type="match status" value="1"/>
</dbReference>
<reference evidence="2" key="3">
    <citation type="journal article" date="2013" name="Nucleic Acids Res.">
        <title>The genome of Anopheles darlingi, the main neotropical malaria vector.</title>
        <authorList>
            <person name="Marinotti O."/>
            <person name="Cerqueira G.C."/>
            <person name="de Almeida L.G."/>
            <person name="Ferro M.I."/>
            <person name="Loreto E.L."/>
            <person name="Zaha A."/>
            <person name="Teixeira S.M."/>
            <person name="Wespiser A.R."/>
            <person name="Almeida E Silva A."/>
            <person name="Schlindwein A.D."/>
            <person name="Pacheco A.C."/>
            <person name="Silva A.L."/>
            <person name="Graveley B.R."/>
            <person name="Walenz B.P."/>
            <person name="Lima Bde A."/>
            <person name="Ribeiro C.A."/>
            <person name="Nunes-Silva C.G."/>
            <person name="de Carvalho C.R."/>
            <person name="Soares C.M."/>
            <person name="de Menezes C.B."/>
            <person name="Matiolli C."/>
            <person name="Caffrey D."/>
            <person name="Araujo D.A."/>
            <person name="de Oliveira D.M."/>
            <person name="Golenbock D."/>
            <person name="Grisard E.C."/>
            <person name="Fantinatti-Garboggini F."/>
            <person name="de Carvalho F.M."/>
            <person name="Barcellos F.G."/>
            <person name="Prosdocimi F."/>
            <person name="May G."/>
            <person name="Azevedo Junior G.M."/>
            <person name="Guimaraes G.M."/>
            <person name="Goldman G.H."/>
            <person name="Padilha I.Q."/>
            <person name="Batista Jda S."/>
            <person name="Ferro J.A."/>
            <person name="Ribeiro J.M."/>
            <person name="Fietto J.L."/>
            <person name="Dabbas K.M."/>
            <person name="Cerdeira L."/>
            <person name="Agnez-Lima L.F."/>
            <person name="Brocchi M."/>
            <person name="de Carvalho M.O."/>
            <person name="Teixeira Mde M."/>
            <person name="Diniz Maia Mde M."/>
            <person name="Goldman M.H."/>
            <person name="Cruz Schneider M.P."/>
            <person name="Felipe M.S."/>
            <person name="Hungria M."/>
            <person name="Nicolas M.F."/>
            <person name="Pereira M."/>
            <person name="Montes M.A."/>
            <person name="Cantao M.E."/>
            <person name="Vincentz M."/>
            <person name="Rafael M.S."/>
            <person name="Silverman N."/>
            <person name="Stoco P.H."/>
            <person name="Souza R.C."/>
            <person name="Vicentini R."/>
            <person name="Gazzinelli R.T."/>
            <person name="Neves Rde O."/>
            <person name="Silva R."/>
            <person name="Astolfi-Filho S."/>
            <person name="Maciel T.E."/>
            <person name="Urmenyi T.P."/>
            <person name="Tadei W.P."/>
            <person name="Camargo E.P."/>
            <person name="de Vasconcelos A.T."/>
        </authorList>
    </citation>
    <scope>NUCLEOTIDE SEQUENCE</scope>
</reference>
<dbReference type="eggNOG" id="KOG3953">
    <property type="taxonomic scope" value="Eukaryota"/>
</dbReference>
<dbReference type="GO" id="GO:0043161">
    <property type="term" value="P:proteasome-mediated ubiquitin-dependent protein catabolic process"/>
    <property type="evidence" value="ECO:0007669"/>
    <property type="project" value="TreeGrafter"/>
</dbReference>
<dbReference type="InterPro" id="IPR013320">
    <property type="entry name" value="ConA-like_dom_sf"/>
</dbReference>
<dbReference type="PANTHER" id="PTHR12245:SF12">
    <property type="entry name" value="SPRY DOMAIN-CONTAINING SOCS BOX PROTEIN 3"/>
    <property type="match status" value="1"/>
</dbReference>
<sequence>MSTRPLSPRSVSRVRSNRCTLLFTSSMSSAAFEQHPNDALMTINENRNAAGVGTGGHGHDTSDTSSTTSSSSSSSGSESGTFDQYAGTGPGPGALGGGSPSSGTSGHHHRHSMDHSADSSTLEQVNNNAAFGMQQQLLPPHERPLMNGCEDKWSWNKRDRSKEVWLSGANNRKVHFHPNWSKGTAGIRGTRVLNNGRYYWEISVSQRVFGTR</sequence>
<gene>
    <name evidence="2" type="ORF">AND_008213</name>
</gene>
<feature type="compositionally biased region" description="Gly residues" evidence="1">
    <location>
        <begin position="88"/>
        <end position="100"/>
    </location>
</feature>
<evidence type="ECO:0000256" key="1">
    <source>
        <dbReference type="SAM" id="MobiDB-lite"/>
    </source>
</evidence>
<evidence type="ECO:0000313" key="2">
    <source>
        <dbReference type="EMBL" id="ETN60197.1"/>
    </source>
</evidence>
<dbReference type="VEuPathDB" id="VectorBase:ADAR2_004905"/>
<feature type="region of interest" description="Disordered" evidence="1">
    <location>
        <begin position="48"/>
        <end position="121"/>
    </location>
</feature>
<dbReference type="Proteomes" id="UP000000673">
    <property type="component" value="Unassembled WGS sequence"/>
</dbReference>
<dbReference type="OMA" id="DALMTIN"/>
<dbReference type="STRING" id="43151.W5J6W4"/>
<reference evidence="3" key="4">
    <citation type="submission" date="2015-06" db="UniProtKB">
        <authorList>
            <consortium name="EnsemblMetazoa"/>
        </authorList>
    </citation>
    <scope>IDENTIFICATION</scope>
</reference>
<evidence type="ECO:0008006" key="5">
    <source>
        <dbReference type="Google" id="ProtNLM"/>
    </source>
</evidence>
<dbReference type="HOGENOM" id="CLU_1300616_0_0_1"/>
<reference evidence="2" key="2">
    <citation type="submission" date="2010-05" db="EMBL/GenBank/DDBJ databases">
        <authorList>
            <person name="Almeida L.G."/>
            <person name="Nicolas M.F."/>
            <person name="Souza R.C."/>
            <person name="Vasconcelos A.T.R."/>
        </authorList>
    </citation>
    <scope>NUCLEOTIDE SEQUENCE</scope>
</reference>
<dbReference type="InterPro" id="IPR043136">
    <property type="entry name" value="B30.2/SPRY_sf"/>
</dbReference>
<evidence type="ECO:0000313" key="3">
    <source>
        <dbReference type="EnsemblMetazoa" id="ADAC008213-PA"/>
    </source>
</evidence>
<name>W5J6W4_ANODA</name>
<evidence type="ECO:0000313" key="4">
    <source>
        <dbReference type="Proteomes" id="UP000000673"/>
    </source>
</evidence>
<feature type="compositionally biased region" description="Low complexity" evidence="1">
    <location>
        <begin position="63"/>
        <end position="81"/>
    </location>
</feature>
<dbReference type="PANTHER" id="PTHR12245">
    <property type="entry name" value="SPRY DOMAIN CONTAINING SOCS BOX PROTEIN"/>
    <property type="match status" value="1"/>
</dbReference>
<dbReference type="InterPro" id="IPR050672">
    <property type="entry name" value="FBXO45-Fsn/SPSB_families"/>
</dbReference>
<organism evidence="2">
    <name type="scientific">Anopheles darlingi</name>
    <name type="common">Mosquito</name>
    <dbReference type="NCBI Taxonomy" id="43151"/>
    <lineage>
        <taxon>Eukaryota</taxon>
        <taxon>Metazoa</taxon>
        <taxon>Ecdysozoa</taxon>
        <taxon>Arthropoda</taxon>
        <taxon>Hexapoda</taxon>
        <taxon>Insecta</taxon>
        <taxon>Pterygota</taxon>
        <taxon>Neoptera</taxon>
        <taxon>Endopterygota</taxon>
        <taxon>Diptera</taxon>
        <taxon>Nematocera</taxon>
        <taxon>Culicoidea</taxon>
        <taxon>Culicidae</taxon>
        <taxon>Anophelinae</taxon>
        <taxon>Anopheles</taxon>
    </lineage>
</organism>
<dbReference type="EMBL" id="ADMH02001962">
    <property type="protein sequence ID" value="ETN60197.1"/>
    <property type="molecule type" value="Genomic_DNA"/>
</dbReference>
<proteinExistence type="predicted"/>
<protein>
    <recommendedName>
        <fullName evidence="5">B30.2/SPRY domain-containing protein</fullName>
    </recommendedName>
</protein>